<gene>
    <name evidence="2" type="ORF">KUTeg_020537</name>
</gene>
<dbReference type="InterPro" id="IPR007123">
    <property type="entry name" value="Gelsolin-like_dom"/>
</dbReference>
<organism evidence="2 3">
    <name type="scientific">Tegillarca granosa</name>
    <name type="common">Malaysian cockle</name>
    <name type="synonym">Anadara granosa</name>
    <dbReference type="NCBI Taxonomy" id="220873"/>
    <lineage>
        <taxon>Eukaryota</taxon>
        <taxon>Metazoa</taxon>
        <taxon>Spiralia</taxon>
        <taxon>Lophotrochozoa</taxon>
        <taxon>Mollusca</taxon>
        <taxon>Bivalvia</taxon>
        <taxon>Autobranchia</taxon>
        <taxon>Pteriomorphia</taxon>
        <taxon>Arcoida</taxon>
        <taxon>Arcoidea</taxon>
        <taxon>Arcidae</taxon>
        <taxon>Tegillarca</taxon>
    </lineage>
</organism>
<accession>A0ABQ9E8N7</accession>
<dbReference type="CDD" id="cd11290">
    <property type="entry name" value="gelsolin_S1_like"/>
    <property type="match status" value="1"/>
</dbReference>
<feature type="domain" description="Gelsolin-like" evidence="1">
    <location>
        <begin position="28"/>
        <end position="105"/>
    </location>
</feature>
<dbReference type="PANTHER" id="PTHR11977:SF130">
    <property type="entry name" value="SEVERIN"/>
    <property type="match status" value="1"/>
</dbReference>
<reference evidence="2 3" key="1">
    <citation type="submission" date="2022-12" db="EMBL/GenBank/DDBJ databases">
        <title>Chromosome-level genome of Tegillarca granosa.</title>
        <authorList>
            <person name="Kim J."/>
        </authorList>
    </citation>
    <scope>NUCLEOTIDE SEQUENCE [LARGE SCALE GENOMIC DNA]</scope>
    <source>
        <strain evidence="2">Teg-2019</strain>
        <tissue evidence="2">Adductor muscle</tissue>
    </source>
</reference>
<name>A0ABQ9E8N7_TEGGR</name>
<dbReference type="InterPro" id="IPR007122">
    <property type="entry name" value="Villin/Gelsolin"/>
</dbReference>
<dbReference type="PANTHER" id="PTHR11977">
    <property type="entry name" value="VILLIN"/>
    <property type="match status" value="1"/>
</dbReference>
<dbReference type="EMBL" id="JARBDR010000918">
    <property type="protein sequence ID" value="KAJ8301550.1"/>
    <property type="molecule type" value="Genomic_DNA"/>
</dbReference>
<evidence type="ECO:0000259" key="1">
    <source>
        <dbReference type="Pfam" id="PF00626"/>
    </source>
</evidence>
<proteinExistence type="predicted"/>
<dbReference type="SMART" id="SM00262">
    <property type="entry name" value="GEL"/>
    <property type="match status" value="1"/>
</dbReference>
<keyword evidence="3" id="KW-1185">Reference proteome</keyword>
<dbReference type="PRINTS" id="PR00597">
    <property type="entry name" value="GELSOLIN"/>
</dbReference>
<dbReference type="Proteomes" id="UP001217089">
    <property type="component" value="Unassembled WGS sequence"/>
</dbReference>
<dbReference type="Gene3D" id="3.40.20.10">
    <property type="entry name" value="Severin"/>
    <property type="match status" value="1"/>
</dbReference>
<protein>
    <recommendedName>
        <fullName evidence="1">Gelsolin-like domain-containing protein</fullName>
    </recommendedName>
</protein>
<comment type="caution">
    <text evidence="2">The sequence shown here is derived from an EMBL/GenBank/DDBJ whole genome shotgun (WGS) entry which is preliminary data.</text>
</comment>
<sequence>MTGRTPTWPCLALTWTDKSKKFKVTDWPKEDYGKFYDGDSYIILYTYKKGDSDDLKYDLHFWIGKHSSQDEYGTAAYKTVELDTFLDDKAVQHRECQDHESDRFKSYFPTLSTMSGGAETGFRHVEPVEYKPRLLHFAKEKRHVCVREDRMMELLSDDPLDDDDESVGEL</sequence>
<dbReference type="Pfam" id="PF00626">
    <property type="entry name" value="Gelsolin"/>
    <property type="match status" value="1"/>
</dbReference>
<evidence type="ECO:0000313" key="3">
    <source>
        <dbReference type="Proteomes" id="UP001217089"/>
    </source>
</evidence>
<evidence type="ECO:0000313" key="2">
    <source>
        <dbReference type="EMBL" id="KAJ8301550.1"/>
    </source>
</evidence>
<dbReference type="SUPFAM" id="SSF55753">
    <property type="entry name" value="Actin depolymerizing proteins"/>
    <property type="match status" value="1"/>
</dbReference>
<dbReference type="InterPro" id="IPR029006">
    <property type="entry name" value="ADF-H/Gelsolin-like_dom_sf"/>
</dbReference>